<sequence length="51" mass="5947">MPGPHRANFHNYTMLYQHIFSNKTGFSGNRMKDVFCFVRHSIFATLANDII</sequence>
<name>B6IK53_CAEBR</name>
<dbReference type="AlphaFoldDB" id="B6IK53"/>
<accession>B6IK53</accession>
<reference evidence="1 2" key="2">
    <citation type="journal article" date="2011" name="PLoS Genet.">
        <title>Caenorhabditis briggsae recombinant inbred line genotypes reveal inter-strain incompatibility and the evolution of recombination.</title>
        <authorList>
            <person name="Ross J.A."/>
            <person name="Koboldt D.C."/>
            <person name="Staisch J.E."/>
            <person name="Chamberlin H.M."/>
            <person name="Gupta B.P."/>
            <person name="Miller R.D."/>
            <person name="Baird S.E."/>
            <person name="Haag E.S."/>
        </authorList>
    </citation>
    <scope>NUCLEOTIDE SEQUENCE [LARGE SCALE GENOMIC DNA]</scope>
    <source>
        <strain evidence="1 2">AF16</strain>
    </source>
</reference>
<dbReference type="Proteomes" id="UP000008549">
    <property type="component" value="Unassembled WGS sequence"/>
</dbReference>
<keyword evidence="2" id="KW-1185">Reference proteome</keyword>
<organism evidence="1 2">
    <name type="scientific">Caenorhabditis briggsae</name>
    <dbReference type="NCBI Taxonomy" id="6238"/>
    <lineage>
        <taxon>Eukaryota</taxon>
        <taxon>Metazoa</taxon>
        <taxon>Ecdysozoa</taxon>
        <taxon>Nematoda</taxon>
        <taxon>Chromadorea</taxon>
        <taxon>Rhabditida</taxon>
        <taxon>Rhabditina</taxon>
        <taxon>Rhabditomorpha</taxon>
        <taxon>Rhabditoidea</taxon>
        <taxon>Rhabditidae</taxon>
        <taxon>Peloderinae</taxon>
        <taxon>Caenorhabditis</taxon>
    </lineage>
</organism>
<evidence type="ECO:0000313" key="2">
    <source>
        <dbReference type="Proteomes" id="UP000008549"/>
    </source>
</evidence>
<dbReference type="EMBL" id="HE600949">
    <property type="protein sequence ID" value="CAS00283.1"/>
    <property type="molecule type" value="Genomic_DNA"/>
</dbReference>
<dbReference type="HOGENOM" id="CLU_3108393_0_0_1"/>
<dbReference type="WormBase" id="CBG25921a">
    <property type="protein sequence ID" value="CBP44399"/>
    <property type="gene ID" value="WBGene00087335"/>
</dbReference>
<dbReference type="InParanoid" id="B6IK53"/>
<dbReference type="RefSeq" id="XP_045099842.1">
    <property type="nucleotide sequence ID" value="XM_045244003.1"/>
</dbReference>
<dbReference type="GeneID" id="68917403"/>
<proteinExistence type="predicted"/>
<dbReference type="CTD" id="68917403"/>
<evidence type="ECO:0000313" key="1">
    <source>
        <dbReference type="EMBL" id="CAS00283.1"/>
    </source>
</evidence>
<gene>
    <name evidence="1 3" type="ORF">CBG25921</name>
    <name evidence="1" type="ORF">CBG_25921</name>
</gene>
<protein>
    <submittedName>
        <fullName evidence="1">Protein CBG25921</fullName>
    </submittedName>
</protein>
<evidence type="ECO:0000313" key="3">
    <source>
        <dbReference type="WormBase" id="CBG25921a"/>
    </source>
</evidence>
<reference evidence="1 2" key="1">
    <citation type="journal article" date="2003" name="PLoS Biol.">
        <title>The genome sequence of Caenorhabditis briggsae: a platform for comparative genomics.</title>
        <authorList>
            <person name="Stein L.D."/>
            <person name="Bao Z."/>
            <person name="Blasiar D."/>
            <person name="Blumenthal T."/>
            <person name="Brent M.R."/>
            <person name="Chen N."/>
            <person name="Chinwalla A."/>
            <person name="Clarke L."/>
            <person name="Clee C."/>
            <person name="Coghlan A."/>
            <person name="Coulson A."/>
            <person name="D'Eustachio P."/>
            <person name="Fitch D.H."/>
            <person name="Fulton L.A."/>
            <person name="Fulton R.E."/>
            <person name="Griffiths-Jones S."/>
            <person name="Harris T.W."/>
            <person name="Hillier L.W."/>
            <person name="Kamath R."/>
            <person name="Kuwabara P.E."/>
            <person name="Mardis E.R."/>
            <person name="Marra M.A."/>
            <person name="Miner T.L."/>
            <person name="Minx P."/>
            <person name="Mullikin J.C."/>
            <person name="Plumb R.W."/>
            <person name="Rogers J."/>
            <person name="Schein J.E."/>
            <person name="Sohrmann M."/>
            <person name="Spieth J."/>
            <person name="Stajich J.E."/>
            <person name="Wei C."/>
            <person name="Willey D."/>
            <person name="Wilson R.K."/>
            <person name="Durbin R."/>
            <person name="Waterston R.H."/>
        </authorList>
    </citation>
    <scope>NUCLEOTIDE SEQUENCE [LARGE SCALE GENOMIC DNA]</scope>
    <source>
        <strain evidence="1 2">AF16</strain>
    </source>
</reference>
<dbReference type="KEGG" id="cbr:CBG_25921"/>